<keyword evidence="5" id="KW-0732">Signal</keyword>
<dbReference type="PANTHER" id="PTHR13683:SF375">
    <property type="entry name" value="PEPTIDASE A1 DOMAIN-CONTAINING PROTEIN"/>
    <property type="match status" value="1"/>
</dbReference>
<feature type="domain" description="Peptidase A1" evidence="12">
    <location>
        <begin position="131"/>
        <end position="481"/>
    </location>
</feature>
<keyword evidence="3" id="KW-0645">Protease</keyword>
<comment type="subcellular location">
    <subcellularLocation>
        <location evidence="1">Membrane</location>
    </subcellularLocation>
</comment>
<comment type="caution">
    <text evidence="13">The sequence shown here is derived from an EMBL/GenBank/DDBJ whole genome shotgun (WGS) entry which is preliminary data.</text>
</comment>
<comment type="similarity">
    <text evidence="2">Belongs to the peptidase A1 family.</text>
</comment>
<dbReference type="InterPro" id="IPR021109">
    <property type="entry name" value="Peptidase_aspartic_dom_sf"/>
</dbReference>
<dbReference type="OrthoDB" id="2747330at2759"/>
<evidence type="ECO:0000259" key="12">
    <source>
        <dbReference type="PROSITE" id="PS51767"/>
    </source>
</evidence>
<dbReference type="AlphaFoldDB" id="A0A8T2UPR6"/>
<evidence type="ECO:0000256" key="11">
    <source>
        <dbReference type="PIRSR" id="PIRSR601461-1"/>
    </source>
</evidence>
<proteinExistence type="inferred from homology"/>
<dbReference type="EMBL" id="CM035411">
    <property type="protein sequence ID" value="KAH7435535.1"/>
    <property type="molecule type" value="Genomic_DNA"/>
</dbReference>
<dbReference type="Pfam" id="PF14541">
    <property type="entry name" value="TAXi_C"/>
    <property type="match status" value="1"/>
</dbReference>
<feature type="active site" evidence="11">
    <location>
        <position position="149"/>
    </location>
</feature>
<dbReference type="PANTHER" id="PTHR13683">
    <property type="entry name" value="ASPARTYL PROTEASES"/>
    <property type="match status" value="1"/>
</dbReference>
<evidence type="ECO:0000256" key="5">
    <source>
        <dbReference type="ARBA" id="ARBA00022729"/>
    </source>
</evidence>
<protein>
    <recommendedName>
        <fullName evidence="12">Peptidase A1 domain-containing protein</fullName>
    </recommendedName>
</protein>
<dbReference type="InterPro" id="IPR001461">
    <property type="entry name" value="Aspartic_peptidase_A1"/>
</dbReference>
<accession>A0A8T2UPR6</accession>
<organism evidence="13 14">
    <name type="scientific">Ceratopteris richardii</name>
    <name type="common">Triangle waterfern</name>
    <dbReference type="NCBI Taxonomy" id="49495"/>
    <lineage>
        <taxon>Eukaryota</taxon>
        <taxon>Viridiplantae</taxon>
        <taxon>Streptophyta</taxon>
        <taxon>Embryophyta</taxon>
        <taxon>Tracheophyta</taxon>
        <taxon>Polypodiopsida</taxon>
        <taxon>Polypodiidae</taxon>
        <taxon>Polypodiales</taxon>
        <taxon>Pteridineae</taxon>
        <taxon>Pteridaceae</taxon>
        <taxon>Parkerioideae</taxon>
        <taxon>Ceratopteris</taxon>
    </lineage>
</organism>
<evidence type="ECO:0000256" key="4">
    <source>
        <dbReference type="ARBA" id="ARBA00022692"/>
    </source>
</evidence>
<evidence type="ECO:0000256" key="1">
    <source>
        <dbReference type="ARBA" id="ARBA00004370"/>
    </source>
</evidence>
<evidence type="ECO:0000256" key="2">
    <source>
        <dbReference type="ARBA" id="ARBA00007447"/>
    </source>
</evidence>
<dbReference type="InterPro" id="IPR033121">
    <property type="entry name" value="PEPTIDASE_A1"/>
</dbReference>
<evidence type="ECO:0000256" key="7">
    <source>
        <dbReference type="ARBA" id="ARBA00022801"/>
    </source>
</evidence>
<evidence type="ECO:0000256" key="6">
    <source>
        <dbReference type="ARBA" id="ARBA00022750"/>
    </source>
</evidence>
<dbReference type="Proteomes" id="UP000825935">
    <property type="component" value="Chromosome 6"/>
</dbReference>
<dbReference type="CDD" id="cd05476">
    <property type="entry name" value="pepsin_A_like_plant"/>
    <property type="match status" value="1"/>
</dbReference>
<keyword evidence="6" id="KW-0064">Aspartyl protease</keyword>
<sequence>MQGRPGRPHHRRLPSSSQTGFRMTIVIRQLRSSSPLFSFLLFICCVSLSAFVAFTTELDDQQSLFRLQQHTFNGSFFNHGGKPVSFEHLSHIRLRDRIRYNRMLANVPASLSSPISFNLGGIADPNIAGLYFTEIYLGTPPSKYYVQVDTGSDLLWVNCADCKTCPTSTDLEVQLSLYNPKSSSTSSTIMCGDSVCNDASTDCLTDETCGYQLGYGDGSFSEGFFVRDTLHLNLIPGDLQLSRSTEVAFGCGTRQGGQLSKSDQALDGILGLGQSGLSVISQLRDKNKTNGMFAHCLESKGKGGGILAVGKVKVPGLVYTPIIPNQPHYNVNLMHIFVNNMSILVDSSVSQDGGTIFDSGTTLTYFSDEIFEALLGAVLGTMQMEAKMFEWQGMKCVSYSGRFDDVFPSFTLMFYGGSAMSIRPHEYLIQAEGKQGHGWCFGFQTTGSSGLNINILGGWNYLVLKDKLVVYDLEQQRIGWVDHNCSSNITLSSENGENEVFSATSIPKQGIPNGRFESSHLRTIGGAFWLCLMTLFIYSI</sequence>
<dbReference type="InterPro" id="IPR034161">
    <property type="entry name" value="Pepsin-like_plant"/>
</dbReference>
<dbReference type="OMA" id="HIVFMEF"/>
<dbReference type="GO" id="GO:0016020">
    <property type="term" value="C:membrane"/>
    <property type="evidence" value="ECO:0007669"/>
    <property type="project" value="UniProtKB-SubCell"/>
</dbReference>
<evidence type="ECO:0000256" key="10">
    <source>
        <dbReference type="ARBA" id="ARBA00023180"/>
    </source>
</evidence>
<evidence type="ECO:0000256" key="8">
    <source>
        <dbReference type="ARBA" id="ARBA00022989"/>
    </source>
</evidence>
<evidence type="ECO:0000256" key="9">
    <source>
        <dbReference type="ARBA" id="ARBA00023136"/>
    </source>
</evidence>
<dbReference type="Pfam" id="PF14543">
    <property type="entry name" value="TAXi_N"/>
    <property type="match status" value="1"/>
</dbReference>
<dbReference type="Gene3D" id="2.40.70.10">
    <property type="entry name" value="Acid Proteases"/>
    <property type="match status" value="2"/>
</dbReference>
<dbReference type="GO" id="GO:0006508">
    <property type="term" value="P:proteolysis"/>
    <property type="evidence" value="ECO:0007669"/>
    <property type="project" value="UniProtKB-KW"/>
</dbReference>
<keyword evidence="14" id="KW-1185">Reference proteome</keyword>
<feature type="active site" evidence="11">
    <location>
        <position position="358"/>
    </location>
</feature>
<reference evidence="13" key="1">
    <citation type="submission" date="2021-08" db="EMBL/GenBank/DDBJ databases">
        <title>WGS assembly of Ceratopteris richardii.</title>
        <authorList>
            <person name="Marchant D.B."/>
            <person name="Chen G."/>
            <person name="Jenkins J."/>
            <person name="Shu S."/>
            <person name="Leebens-Mack J."/>
            <person name="Grimwood J."/>
            <person name="Schmutz J."/>
            <person name="Soltis P."/>
            <person name="Soltis D."/>
            <person name="Chen Z.-H."/>
        </authorList>
    </citation>
    <scope>NUCLEOTIDE SEQUENCE</scope>
    <source>
        <strain evidence="13">Whitten #5841</strain>
        <tissue evidence="13">Leaf</tissue>
    </source>
</reference>
<keyword evidence="10" id="KW-0325">Glycoprotein</keyword>
<dbReference type="InterPro" id="IPR032861">
    <property type="entry name" value="TAXi_N"/>
</dbReference>
<dbReference type="PROSITE" id="PS51767">
    <property type="entry name" value="PEPTIDASE_A1"/>
    <property type="match status" value="1"/>
</dbReference>
<keyword evidence="9" id="KW-0472">Membrane</keyword>
<evidence type="ECO:0000313" key="13">
    <source>
        <dbReference type="EMBL" id="KAH7435535.1"/>
    </source>
</evidence>
<evidence type="ECO:0000256" key="3">
    <source>
        <dbReference type="ARBA" id="ARBA00022670"/>
    </source>
</evidence>
<keyword evidence="4" id="KW-0812">Transmembrane</keyword>
<dbReference type="GO" id="GO:0004190">
    <property type="term" value="F:aspartic-type endopeptidase activity"/>
    <property type="evidence" value="ECO:0007669"/>
    <property type="project" value="UniProtKB-KW"/>
</dbReference>
<dbReference type="SUPFAM" id="SSF50630">
    <property type="entry name" value="Acid proteases"/>
    <property type="match status" value="1"/>
</dbReference>
<dbReference type="PRINTS" id="PR00792">
    <property type="entry name" value="PEPSIN"/>
</dbReference>
<dbReference type="InterPro" id="IPR032799">
    <property type="entry name" value="TAXi_C"/>
</dbReference>
<evidence type="ECO:0000313" key="14">
    <source>
        <dbReference type="Proteomes" id="UP000825935"/>
    </source>
</evidence>
<name>A0A8T2UPR6_CERRI</name>
<gene>
    <name evidence="13" type="ORF">KP509_06G068700</name>
</gene>
<keyword evidence="7" id="KW-0378">Hydrolase</keyword>
<keyword evidence="8" id="KW-1133">Transmembrane helix</keyword>